<dbReference type="Proteomes" id="UP000001021">
    <property type="component" value="Chromosome"/>
</dbReference>
<dbReference type="GO" id="GO:0051537">
    <property type="term" value="F:2 iron, 2 sulfur cluster binding"/>
    <property type="evidence" value="ECO:0007669"/>
    <property type="project" value="TreeGrafter"/>
</dbReference>
<dbReference type="GO" id="GO:0051539">
    <property type="term" value="F:4 iron, 4 sulfur cluster binding"/>
    <property type="evidence" value="ECO:0007669"/>
    <property type="project" value="TreeGrafter"/>
</dbReference>
<dbReference type="InterPro" id="IPR017870">
    <property type="entry name" value="FeS_cluster_insertion_CS"/>
</dbReference>
<dbReference type="KEGG" id="erw:ERWE_CDS_03850"/>
<dbReference type="GeneID" id="33058214"/>
<evidence type="ECO:0008006" key="3">
    <source>
        <dbReference type="Google" id="ProtNLM"/>
    </source>
</evidence>
<name>A0A0H3LZQ9_EHRRW</name>
<sequence>MSNLKNADLTLTENAVNKIKCLIDQEKDTDSLLCLSVSGGGCSGFKYNFNMGNINTLLADSEEDDEEEDDDDFLDEEEDYDFLDDDELEEDSEAKFSVFDEETGKPLLLVDRASNNLLKHSVIDYIEDINGSRFVINNPSAKSKCGCGNSFSI</sequence>
<dbReference type="KEGG" id="eru:Erum3730"/>
<dbReference type="AlphaFoldDB" id="A0A0H3LZQ9"/>
<proteinExistence type="predicted"/>
<dbReference type="eggNOG" id="COG0316">
    <property type="taxonomic scope" value="Bacteria"/>
</dbReference>
<evidence type="ECO:0000313" key="2">
    <source>
        <dbReference type="Proteomes" id="UP000001021"/>
    </source>
</evidence>
<dbReference type="InterPro" id="IPR035903">
    <property type="entry name" value="HesB-like_dom_sf"/>
</dbReference>
<organism evidence="1 2">
    <name type="scientific">Ehrlichia ruminantium (strain Welgevonden)</name>
    <dbReference type="NCBI Taxonomy" id="254945"/>
    <lineage>
        <taxon>Bacteria</taxon>
        <taxon>Pseudomonadati</taxon>
        <taxon>Pseudomonadota</taxon>
        <taxon>Alphaproteobacteria</taxon>
        <taxon>Rickettsiales</taxon>
        <taxon>Anaplasmataceae</taxon>
        <taxon>Ehrlichia</taxon>
    </lineage>
</organism>
<dbReference type="HOGENOM" id="CLU_069054_5_3_5"/>
<gene>
    <name evidence="1" type="ordered locus">ERWE_CDS_03850</name>
</gene>
<dbReference type="PANTHER" id="PTHR43011">
    <property type="entry name" value="IRON-SULFUR CLUSTER ASSEMBLY 2 HOMOLOG, MITOCHONDRIAL"/>
    <property type="match status" value="1"/>
</dbReference>
<dbReference type="SUPFAM" id="SSF89360">
    <property type="entry name" value="HesB-like domain"/>
    <property type="match status" value="1"/>
</dbReference>
<keyword evidence="2" id="KW-1185">Reference proteome</keyword>
<dbReference type="PANTHER" id="PTHR43011:SF1">
    <property type="entry name" value="IRON-SULFUR CLUSTER ASSEMBLY 2 HOMOLOG, MITOCHONDRIAL"/>
    <property type="match status" value="1"/>
</dbReference>
<dbReference type="GO" id="GO:0005506">
    <property type="term" value="F:iron ion binding"/>
    <property type="evidence" value="ECO:0007669"/>
    <property type="project" value="TreeGrafter"/>
</dbReference>
<evidence type="ECO:0000313" key="1">
    <source>
        <dbReference type="EMBL" id="CAI26879.1"/>
    </source>
</evidence>
<dbReference type="PROSITE" id="PS01152">
    <property type="entry name" value="HESB"/>
    <property type="match status" value="1"/>
</dbReference>
<protein>
    <recommendedName>
        <fullName evidence="3">Iron-sulfur cluster assembly accessory protein</fullName>
    </recommendedName>
</protein>
<dbReference type="GO" id="GO:0016226">
    <property type="term" value="P:iron-sulfur cluster assembly"/>
    <property type="evidence" value="ECO:0007669"/>
    <property type="project" value="TreeGrafter"/>
</dbReference>
<dbReference type="EMBL" id="CR925678">
    <property type="protein sequence ID" value="CAI26879.1"/>
    <property type="molecule type" value="Genomic_DNA"/>
</dbReference>
<dbReference type="Gene3D" id="2.60.300.12">
    <property type="entry name" value="HesB-like domain"/>
    <property type="match status" value="1"/>
</dbReference>
<reference evidence="1 2" key="1">
    <citation type="journal article" date="2006" name="J. Bacteriol.">
        <title>Comparative genomic analysis of three strains of Ehrlichia ruminantium reveals an active process of genome size plasticity.</title>
        <authorList>
            <person name="Frutos R."/>
            <person name="Viari A."/>
            <person name="Ferraz C."/>
            <person name="Morgat A."/>
            <person name="Eychenie S."/>
            <person name="Kandassami Y."/>
            <person name="Chantal I."/>
            <person name="Bensaid A."/>
            <person name="Coissac E."/>
            <person name="Vachiery N."/>
            <person name="Demaille J."/>
            <person name="Martinez D."/>
        </authorList>
    </citation>
    <scope>NUCLEOTIDE SEQUENCE [LARGE SCALE GENOMIC DNA]</scope>
    <source>
        <strain evidence="1 2">Welgevonden</strain>
    </source>
</reference>
<dbReference type="RefSeq" id="WP_011155055.1">
    <property type="nucleotide sequence ID" value="NC_005295.2"/>
</dbReference>
<accession>A0A0H3LZQ9</accession>